<sequence>MEVIAGIDVGGTFTDVVLHDSESGELRIAKVFSTAGQQAEGLLTGLGQLGTPIEQLDVIVHGTTVATNAVLERKGDRCALVTTRGFRDVLELRRRDRPTTYGLTSGYTPIVPRSRSFEIDERIDAEGCVEVALEDEGIRRLADELRAAAVESVAVCLLNSYANPVHEQQLVAALAELLPGVALSASHEICPEAGEFERANTSAVNAFVRATMSRYLDTVQERLESQGFKHEVQVMQSNGGLIPARRAGQFAVRTLLSGPAAGTVGAAAFGAAAGLDDVISCDMGGTSFDVALIPGGDPAITAEKSIDYGVPIKLPMIDITTIAAGGGSIASLDRAGILQVGPESAGSHPGPACYGRGGTRPTVTDANIVLGRIAAKQQLGTQEGFMLDATAAENAIRDHIAEPLGITVKAAALAIVRIANEKMARAIRTVSVDKGYDPRKFALVGFGGAGPMHIVELARTVGARTVLIPPLPGALSAYGCLIADAKYDYVTAVNATVDGGMEQEVQRSLAMHRTTGEKVLHADGFAENAVSVEHFAEMSFSKQMYSLRVPLGDRETGWTAERLSESFLAQYATTYGGRIPSRSIKLINLRTVVTGARSLAAQRARTPARISETASREITFDDLTVPVAVLSRDSLTPGQTLEGPLVLEQTDSTIILPPRTTAVVHDNGSIVVEVAL</sequence>
<protein>
    <submittedName>
        <fullName evidence="5">N-methylhydantoinase A</fullName>
    </submittedName>
    <submittedName>
        <fullName evidence="4">N-methylhydantoinase beta subunit</fullName>
    </submittedName>
</protein>
<dbReference type="Proteomes" id="UP000233786">
    <property type="component" value="Unassembled WGS sequence"/>
</dbReference>
<evidence type="ECO:0000259" key="3">
    <source>
        <dbReference type="Pfam" id="PF19278"/>
    </source>
</evidence>
<feature type="domain" description="Hydantoinase/oxoprolinase N-terminal" evidence="2">
    <location>
        <begin position="6"/>
        <end position="174"/>
    </location>
</feature>
<dbReference type="Pfam" id="PF19278">
    <property type="entry name" value="Hydant_A_C"/>
    <property type="match status" value="1"/>
</dbReference>
<evidence type="ECO:0000313" key="4">
    <source>
        <dbReference type="EMBL" id="AAS00406.1"/>
    </source>
</evidence>
<dbReference type="AlphaFoldDB" id="Q6JHQ1"/>
<organism evidence="4">
    <name type="scientific">Saccharopolyspora spinosa</name>
    <dbReference type="NCBI Taxonomy" id="60894"/>
    <lineage>
        <taxon>Bacteria</taxon>
        <taxon>Bacillati</taxon>
        <taxon>Actinomycetota</taxon>
        <taxon>Actinomycetes</taxon>
        <taxon>Pseudonocardiales</taxon>
        <taxon>Pseudonocardiaceae</taxon>
        <taxon>Saccharopolyspora</taxon>
    </lineage>
</organism>
<gene>
    <name evidence="5" type="ORF">A8926_3924</name>
</gene>
<evidence type="ECO:0000313" key="6">
    <source>
        <dbReference type="Proteomes" id="UP000233786"/>
    </source>
</evidence>
<dbReference type="OrthoDB" id="9768323at2"/>
<evidence type="ECO:0000313" key="5">
    <source>
        <dbReference type="EMBL" id="PKW16126.1"/>
    </source>
</evidence>
<dbReference type="Pfam" id="PF01968">
    <property type="entry name" value="Hydantoinase_A"/>
    <property type="match status" value="1"/>
</dbReference>
<proteinExistence type="predicted"/>
<dbReference type="STRING" id="994479.GCA_000194155_03294"/>
<dbReference type="InterPro" id="IPR002821">
    <property type="entry name" value="Hydantoinase_A"/>
</dbReference>
<feature type="domain" description="Acetophenone carboxylase-like C-terminal" evidence="3">
    <location>
        <begin position="514"/>
        <end position="664"/>
    </location>
</feature>
<dbReference type="RefSeq" id="WP_010696270.1">
    <property type="nucleotide sequence ID" value="NZ_CP061007.1"/>
</dbReference>
<dbReference type="Pfam" id="PF05378">
    <property type="entry name" value="Hydant_A_N"/>
    <property type="match status" value="1"/>
</dbReference>
<dbReference type="GO" id="GO:0017168">
    <property type="term" value="F:5-oxoprolinase (ATP-hydrolyzing) activity"/>
    <property type="evidence" value="ECO:0007669"/>
    <property type="project" value="TreeGrafter"/>
</dbReference>
<dbReference type="GO" id="GO:0006749">
    <property type="term" value="P:glutathione metabolic process"/>
    <property type="evidence" value="ECO:0007669"/>
    <property type="project" value="TreeGrafter"/>
</dbReference>
<name>Q6JHQ1_SACSN</name>
<evidence type="ECO:0000259" key="2">
    <source>
        <dbReference type="Pfam" id="PF05378"/>
    </source>
</evidence>
<dbReference type="InterPro" id="IPR043129">
    <property type="entry name" value="ATPase_NBD"/>
</dbReference>
<dbReference type="InterPro" id="IPR008040">
    <property type="entry name" value="Hydant_A_N"/>
</dbReference>
<dbReference type="EMBL" id="PJNB01000001">
    <property type="protein sequence ID" value="PKW16126.1"/>
    <property type="molecule type" value="Genomic_DNA"/>
</dbReference>
<dbReference type="PANTHER" id="PTHR11365:SF23">
    <property type="entry name" value="HYPOTHETICAL 5-OXOPROLINASE (EUROFUNG)-RELATED"/>
    <property type="match status" value="1"/>
</dbReference>
<dbReference type="InterPro" id="IPR045079">
    <property type="entry name" value="Oxoprolinase-like"/>
</dbReference>
<reference evidence="4" key="1">
    <citation type="journal article" date="2004" name="DNA Seq.">
        <title>Analysis of a 108-kb region of the Saccharopolyspora spinosa genome covering the obscurin polyketide synthase locus.</title>
        <authorList>
            <person name="Zirkle R."/>
            <person name="Black T.A."/>
            <person name="Gorlach J."/>
            <person name="Ligon J.M."/>
            <person name="Molnar I."/>
        </authorList>
    </citation>
    <scope>NUCLEOTIDE SEQUENCE</scope>
    <source>
        <strain evidence="4">NRLL 18395</strain>
    </source>
</reference>
<reference evidence="5 6" key="2">
    <citation type="submission" date="2017-12" db="EMBL/GenBank/DDBJ databases">
        <title>Sequencing the genomes of 1000 Actinobacteria strains.</title>
        <authorList>
            <person name="Klenk H.-P."/>
        </authorList>
    </citation>
    <scope>NUCLEOTIDE SEQUENCE [LARGE SCALE GENOMIC DNA]</scope>
    <source>
        <strain evidence="6">ATCC 49460 / DSM 44228 / JCM 9375 / NBRC 15153 / NRRL 18395 / A83543.1</strain>
        <strain evidence="5">DSM 44228</strain>
    </source>
</reference>
<accession>Q6JHQ1</accession>
<dbReference type="GO" id="GO:0005829">
    <property type="term" value="C:cytosol"/>
    <property type="evidence" value="ECO:0007669"/>
    <property type="project" value="TreeGrafter"/>
</dbReference>
<dbReference type="SUPFAM" id="SSF53067">
    <property type="entry name" value="Actin-like ATPase domain"/>
    <property type="match status" value="1"/>
</dbReference>
<feature type="domain" description="Hydantoinase A/oxoprolinase" evidence="1">
    <location>
        <begin position="198"/>
        <end position="487"/>
    </location>
</feature>
<keyword evidence="6" id="KW-1185">Reference proteome</keyword>
<evidence type="ECO:0000259" key="1">
    <source>
        <dbReference type="Pfam" id="PF01968"/>
    </source>
</evidence>
<dbReference type="EMBL" id="AY466441">
    <property type="protein sequence ID" value="AAS00406.1"/>
    <property type="molecule type" value="Genomic_DNA"/>
</dbReference>
<dbReference type="InterPro" id="IPR049517">
    <property type="entry name" value="ACX-like_C"/>
</dbReference>
<dbReference type="PANTHER" id="PTHR11365">
    <property type="entry name" value="5-OXOPROLINASE RELATED"/>
    <property type="match status" value="1"/>
</dbReference>